<comment type="subcellular location">
    <subcellularLocation>
        <location evidence="1">Membrane</location>
        <topology evidence="1">Multi-pass membrane protein</topology>
    </subcellularLocation>
</comment>
<evidence type="ECO:0000256" key="7">
    <source>
        <dbReference type="ARBA" id="ARBA00023136"/>
    </source>
</evidence>
<feature type="transmembrane region" description="Helical" evidence="8">
    <location>
        <begin position="1011"/>
        <end position="1029"/>
    </location>
</feature>
<dbReference type="PROSITE" id="PS50893">
    <property type="entry name" value="ABC_TRANSPORTER_2"/>
    <property type="match status" value="2"/>
</dbReference>
<feature type="transmembrane region" description="Helical" evidence="8">
    <location>
        <begin position="801"/>
        <end position="822"/>
    </location>
</feature>
<dbReference type="SUPFAM" id="SSF52540">
    <property type="entry name" value="P-loop containing nucleoside triphosphate hydrolases"/>
    <property type="match status" value="2"/>
</dbReference>
<evidence type="ECO:0000256" key="3">
    <source>
        <dbReference type="ARBA" id="ARBA00022692"/>
    </source>
</evidence>
<dbReference type="PROSITE" id="PS00211">
    <property type="entry name" value="ABC_TRANSPORTER_1"/>
    <property type="match status" value="2"/>
</dbReference>
<evidence type="ECO:0000256" key="2">
    <source>
        <dbReference type="ARBA" id="ARBA00022448"/>
    </source>
</evidence>
<dbReference type="PANTHER" id="PTHR48041:SF2">
    <property type="entry name" value="ATP-DEPENDENT PERMEASE-RELATED"/>
    <property type="match status" value="1"/>
</dbReference>
<evidence type="ECO:0000256" key="6">
    <source>
        <dbReference type="ARBA" id="ARBA00022989"/>
    </source>
</evidence>
<name>A0A090M588_OSTTA</name>
<evidence type="ECO:0000256" key="1">
    <source>
        <dbReference type="ARBA" id="ARBA00004141"/>
    </source>
</evidence>
<dbReference type="GO" id="GO:0016887">
    <property type="term" value="F:ATP hydrolysis activity"/>
    <property type="evidence" value="ECO:0007669"/>
    <property type="project" value="InterPro"/>
</dbReference>
<dbReference type="InParanoid" id="A0A090M588"/>
<dbReference type="InterPro" id="IPR027417">
    <property type="entry name" value="P-loop_NTPase"/>
</dbReference>
<keyword evidence="3 8" id="KW-0812">Transmembrane</keyword>
<keyword evidence="7 8" id="KW-0472">Membrane</keyword>
<dbReference type="InterPro" id="IPR003593">
    <property type="entry name" value="AAA+_ATPase"/>
</dbReference>
<keyword evidence="4" id="KW-0547">Nucleotide-binding</keyword>
<feature type="signal peptide" evidence="9">
    <location>
        <begin position="1"/>
        <end position="30"/>
    </location>
</feature>
<feature type="transmembrane region" description="Helical" evidence="8">
    <location>
        <begin position="1458"/>
        <end position="1480"/>
    </location>
</feature>
<feature type="transmembrane region" description="Helical" evidence="8">
    <location>
        <begin position="1705"/>
        <end position="1728"/>
    </location>
</feature>
<dbReference type="GO" id="GO:0016020">
    <property type="term" value="C:membrane"/>
    <property type="evidence" value="ECO:0007669"/>
    <property type="project" value="UniProtKB-SubCell"/>
</dbReference>
<keyword evidence="6 8" id="KW-1133">Transmembrane helix</keyword>
<feature type="transmembrane region" description="Helical" evidence="8">
    <location>
        <begin position="1568"/>
        <end position="1595"/>
    </location>
</feature>
<feature type="transmembrane region" description="Helical" evidence="8">
    <location>
        <begin position="881"/>
        <end position="902"/>
    </location>
</feature>
<accession>A0A090M588</accession>
<dbReference type="KEGG" id="ota:OT_ostta10g01760"/>
<dbReference type="CDD" id="cd03213">
    <property type="entry name" value="ABCG_EPDR"/>
    <property type="match status" value="1"/>
</dbReference>
<evidence type="ECO:0000256" key="9">
    <source>
        <dbReference type="SAM" id="SignalP"/>
    </source>
</evidence>
<feature type="transmembrane region" description="Helical" evidence="8">
    <location>
        <begin position="1534"/>
        <end position="1562"/>
    </location>
</feature>
<keyword evidence="5" id="KW-0067">ATP-binding</keyword>
<keyword evidence="2" id="KW-0813">Transport</keyword>
<sequence length="1737" mass="189498">MRRRDAHARSTALVAVLCAFSAMHTEFVRASSDSIARSKAQCANALATNDPPCAHGTIATTVSSPHPENCASCAIDGDVERGCPNGWRGAKCDVCEQRATCDARRVDGAIRRASACTSRCWTPTAEELRPIGEVGAAPVGKVFSCACGGDAQTDAYCKYQANTTIEMRVIESGLGGRAKYAVMAREYAGMPRQDQAPDHPDKYKYAAPAVWDANFTQCSLTITSCLEPLPSTETCAVYECGAGEVSCPPSDIEPCPGRNVFGCGYIPGTKEKYWQHPCNPLVTPSDRGMKFWCGTNMTRADGTNVCYWTQSGVIPTLALTCSTGSCVYEMVADGSDGSCPIHFDPPVYWTGDMITRAVMFLIVVVLVGAAWSYIRVEADLRYFDGPVDVNDDDDGEDVVGGAVQAVRRFESTMQPRVGPSSVLIWRGMCVEVKGMRKSILNDVSGMAGRTDDDRGGMCALMGPSGAGKTTLLDRLSGRLSSKLYNSTGSVYINGKLASIEEIRAASGYVIAEDVLPGTATVYEHLMFHAKLRLPRETRASTIRKRVRATMQILGIEKLADSFIGDQFQRGISGGEKRRVSIATELLMSPGIMFLDEPTTGLDSTNAAKVVDILSGLGAMGTTVLLSIHQPRPDIFRLLDRVLVLSSDGNVVYSGPSALASSHFHSMSFVSMSSSDLHIADYMLDVVLKSPRSQVKRMVRAFAESDIAASNKVIHTQLCAQRCSVSPTLMSIDGDDADDIEKKHTATFKTQVKLLCGRLLRQMYRHPFLIYVHFISSFVVAWGVGGIFWHSGSNQGGIQNRMGSLFFILLFLTLMSLSSLPVWKEDRLLFKSERASRVYSTDAYFVSMLLFDLLPMRVLPPFFFGFFSYGMIGLNEGGEWNLLKFVFVLILTNIVATCLCMAVGAANRNVAAANMVASLCFLGAILFGGFLLNKDHIPWYVRWIADLSFINRGYEALMVNEFVDNPLTFTLTESWSNSSAASGQRLPNQIPVPGEKVLFTFGFHPYLAPWDVSFLIVEGALFAFGCYIFLKATSKDSDAFDESVESSEGTDEQVIDLHDVFADADEGFSIRADDSLISENTEVNALFSSALDDDDISESLIIERDDERVAYILSWIDVVCTLKSGRRVLKNVTGVAGPVNFIAAPRDGPMTRLEQHADLFAILGPSGAGKTTLLDILAGRAPRTHIIRGDIRINGQPIVSSQIRRLSGYVTQDDVLPGSATVYEHLMFHAKLRLPGNTADTDVRKRVESTMQILGIEKLADSFIGDQFQRGISGGEKRRVSIATELLMSPGIMFLDEPTTGLDSTNAAKVVDILSGLGAMGTTVLLSIHQPRPDIFRLLDRVLVLSSDGNVVYSGPSALASSHFHSMSFVSMSSSDLHIADYMLDVVLKSPRSQVKRMVRAFAESDIAASALLIADTLTIRYEDSESEPLIVPKYVSSYAKQVCLLTQRIASMTSRHPFLLMLHFASTAASSFALGIIFWNSGRDTGGIQNRMGALFFMILYLTLMSLSSLPIWKEDQVLFRRERASGVYGTNAYFTAVILFDIAVLRVIPPLFFSSVTYWMMGLHATLINALFCAIVLIMTNVAAAALCMCVGIISPSNASANVIGLLALLVSILCGGFLLNKQDPHSGGSVAVTWLEELSFVNYAFEALLINEFLNAGTFYFTPKLVDSKTSHMPATDGGNPIRVPVDGKEVLKFFSFGATQDVMLYDMTVLAVMVVGYLWLAFVLLKVSQRDAMY</sequence>
<dbReference type="GO" id="GO:0140359">
    <property type="term" value="F:ABC-type transporter activity"/>
    <property type="evidence" value="ECO:0007669"/>
    <property type="project" value="InterPro"/>
</dbReference>
<dbReference type="GO" id="GO:0005524">
    <property type="term" value="F:ATP binding"/>
    <property type="evidence" value="ECO:0007669"/>
    <property type="project" value="UniProtKB-KW"/>
</dbReference>
<dbReference type="GeneID" id="9832339"/>
<feature type="chain" id="PRO_5001859316" evidence="9">
    <location>
        <begin position="31"/>
        <end position="1737"/>
    </location>
</feature>
<evidence type="ECO:0000259" key="10">
    <source>
        <dbReference type="PROSITE" id="PS50893"/>
    </source>
</evidence>
<dbReference type="RefSeq" id="XP_022839796.1">
    <property type="nucleotide sequence ID" value="XM_022983161.1"/>
</dbReference>
<protein>
    <submittedName>
        <fullName evidence="11">ABC transporter, conserved site</fullName>
    </submittedName>
</protein>
<dbReference type="InterPro" id="IPR050352">
    <property type="entry name" value="ABCG_transporters"/>
</dbReference>
<feature type="domain" description="ABC transporter" evidence="10">
    <location>
        <begin position="1126"/>
        <end position="1371"/>
    </location>
</feature>
<feature type="transmembrane region" description="Helical" evidence="8">
    <location>
        <begin position="1492"/>
        <end position="1513"/>
    </location>
</feature>
<dbReference type="Pfam" id="PF01061">
    <property type="entry name" value="ABC2_membrane"/>
    <property type="match status" value="2"/>
</dbReference>
<reference evidence="12" key="1">
    <citation type="journal article" date="2006" name="Proc. Natl. Acad. Sci. U.S.A.">
        <title>Genome analysis of the smallest free-living eukaryote Ostreococcus tauri unveils many unique features.</title>
        <authorList>
            <person name="Derelle E."/>
            <person name="Ferraz C."/>
            <person name="Rombauts S."/>
            <person name="Rouze P."/>
            <person name="Worden A.Z."/>
            <person name="Robbens S."/>
            <person name="Partensky F."/>
            <person name="Degroeve S."/>
            <person name="Echeynie S."/>
            <person name="Cooke R."/>
            <person name="Saeys Y."/>
            <person name="Wuyts J."/>
            <person name="Jabbari K."/>
            <person name="Bowler C."/>
            <person name="Panaud O."/>
            <person name="Piegu B."/>
            <person name="Ball S.G."/>
            <person name="Ral J.-P."/>
            <person name="Bouget F.-Y."/>
            <person name="Piganeau G."/>
            <person name="De Baets B."/>
            <person name="Picard A."/>
            <person name="Delseny M."/>
            <person name="Demaille J."/>
            <person name="Van de Peer Y."/>
            <person name="Moreau H."/>
        </authorList>
    </citation>
    <scope>NUCLEOTIDE SEQUENCE [LARGE SCALE GENOMIC DNA]</scope>
    <source>
        <strain evidence="12">OTTH 0595 / CCAP 157/2 / RCC745</strain>
    </source>
</reference>
<dbReference type="PANTHER" id="PTHR48041">
    <property type="entry name" value="ABC TRANSPORTER G FAMILY MEMBER 28"/>
    <property type="match status" value="1"/>
</dbReference>
<keyword evidence="9" id="KW-0732">Signal</keyword>
<organism evidence="11 12">
    <name type="scientific">Ostreococcus tauri</name>
    <name type="common">Marine green alga</name>
    <dbReference type="NCBI Taxonomy" id="70448"/>
    <lineage>
        <taxon>Eukaryota</taxon>
        <taxon>Viridiplantae</taxon>
        <taxon>Chlorophyta</taxon>
        <taxon>Mamiellophyceae</taxon>
        <taxon>Mamiellales</taxon>
        <taxon>Bathycoccaceae</taxon>
        <taxon>Ostreococcus</taxon>
    </lineage>
</organism>
<keyword evidence="12" id="KW-1185">Reference proteome</keyword>
<evidence type="ECO:0000256" key="4">
    <source>
        <dbReference type="ARBA" id="ARBA00022741"/>
    </source>
</evidence>
<feature type="transmembrane region" description="Helical" evidence="8">
    <location>
        <begin position="353"/>
        <end position="374"/>
    </location>
</feature>
<dbReference type="InterPro" id="IPR003439">
    <property type="entry name" value="ABC_transporter-like_ATP-bd"/>
</dbReference>
<gene>
    <name evidence="11" type="ORF">OT_ostta10g01760</name>
</gene>
<feature type="domain" description="ABC transporter" evidence="10">
    <location>
        <begin position="430"/>
        <end position="671"/>
    </location>
</feature>
<feature type="transmembrane region" description="Helical" evidence="8">
    <location>
        <begin position="909"/>
        <end position="931"/>
    </location>
</feature>
<proteinExistence type="predicted"/>
<comment type="caution">
    <text evidence="11">The sequence shown here is derived from an EMBL/GenBank/DDBJ whole genome shotgun (WGS) entry which is preliminary data.</text>
</comment>
<dbReference type="InterPro" id="IPR017871">
    <property type="entry name" value="ABC_transporter-like_CS"/>
</dbReference>
<dbReference type="OrthoDB" id="66620at2759"/>
<dbReference type="InterPro" id="IPR013525">
    <property type="entry name" value="ABC2_TM"/>
</dbReference>
<feature type="transmembrane region" description="Helical" evidence="8">
    <location>
        <begin position="1602"/>
        <end position="1621"/>
    </location>
</feature>
<evidence type="ECO:0000313" key="11">
    <source>
        <dbReference type="EMBL" id="CEF99370.1"/>
    </source>
</evidence>
<evidence type="ECO:0000256" key="5">
    <source>
        <dbReference type="ARBA" id="ARBA00022840"/>
    </source>
</evidence>
<dbReference type="Pfam" id="PF00005">
    <property type="entry name" value="ABC_tran"/>
    <property type="match status" value="2"/>
</dbReference>
<dbReference type="EMBL" id="CAID01000010">
    <property type="protein sequence ID" value="CEF99370.1"/>
    <property type="molecule type" value="Genomic_DNA"/>
</dbReference>
<dbReference type="Proteomes" id="UP000009170">
    <property type="component" value="Unassembled WGS sequence"/>
</dbReference>
<evidence type="ECO:0000313" key="12">
    <source>
        <dbReference type="Proteomes" id="UP000009170"/>
    </source>
</evidence>
<feature type="transmembrane region" description="Helical" evidence="8">
    <location>
        <begin position="767"/>
        <end position="789"/>
    </location>
</feature>
<evidence type="ECO:0000256" key="8">
    <source>
        <dbReference type="SAM" id="Phobius"/>
    </source>
</evidence>
<reference evidence="11 12" key="2">
    <citation type="journal article" date="2014" name="BMC Genomics">
        <title>An improved genome of the model marine alga Ostreococcus tauri unfolds by assessing Illumina de novo assemblies.</title>
        <authorList>
            <person name="Blanc-Mathieu R."/>
            <person name="Verhelst B."/>
            <person name="Derelle E."/>
            <person name="Rombauts S."/>
            <person name="Bouget F.Y."/>
            <person name="Carre I."/>
            <person name="Chateau A."/>
            <person name="Eyre-Walker A."/>
            <person name="Grimsley N."/>
            <person name="Moreau H."/>
            <person name="Piegu B."/>
            <person name="Rivals E."/>
            <person name="Schackwitz W."/>
            <person name="Van de Peer Y."/>
            <person name="Piganeau G."/>
        </authorList>
    </citation>
    <scope>NUCLEOTIDE SEQUENCE [LARGE SCALE GENOMIC DNA]</scope>
    <source>
        <strain evidence="12">OTTH 0595 / CCAP 157/2 / RCC745</strain>
    </source>
</reference>
<dbReference type="Gene3D" id="3.40.50.300">
    <property type="entry name" value="P-loop containing nucleotide triphosphate hydrolases"/>
    <property type="match status" value="2"/>
</dbReference>
<feature type="transmembrane region" description="Helical" evidence="8">
    <location>
        <begin position="843"/>
        <end position="869"/>
    </location>
</feature>
<dbReference type="SMART" id="SM00382">
    <property type="entry name" value="AAA"/>
    <property type="match status" value="2"/>
</dbReference>